<feature type="compositionally biased region" description="Basic residues" evidence="1">
    <location>
        <begin position="111"/>
        <end position="126"/>
    </location>
</feature>
<feature type="compositionally biased region" description="Low complexity" evidence="1">
    <location>
        <begin position="134"/>
        <end position="153"/>
    </location>
</feature>
<dbReference type="AlphaFoldDB" id="A0A9P5N4E8"/>
<dbReference type="OrthoDB" id="1938591at2759"/>
<feature type="compositionally biased region" description="Low complexity" evidence="1">
    <location>
        <begin position="169"/>
        <end position="180"/>
    </location>
</feature>
<feature type="compositionally biased region" description="Pro residues" evidence="1">
    <location>
        <begin position="47"/>
        <end position="69"/>
    </location>
</feature>
<evidence type="ECO:0000313" key="3">
    <source>
        <dbReference type="Proteomes" id="UP000759537"/>
    </source>
</evidence>
<organism evidence="2 3">
    <name type="scientific">Russula ochroleuca</name>
    <dbReference type="NCBI Taxonomy" id="152965"/>
    <lineage>
        <taxon>Eukaryota</taxon>
        <taxon>Fungi</taxon>
        <taxon>Dikarya</taxon>
        <taxon>Basidiomycota</taxon>
        <taxon>Agaricomycotina</taxon>
        <taxon>Agaricomycetes</taxon>
        <taxon>Russulales</taxon>
        <taxon>Russulaceae</taxon>
        <taxon>Russula</taxon>
    </lineage>
</organism>
<reference evidence="2" key="2">
    <citation type="journal article" date="2020" name="Nat. Commun.">
        <title>Large-scale genome sequencing of mycorrhizal fungi provides insights into the early evolution of symbiotic traits.</title>
        <authorList>
            <person name="Miyauchi S."/>
            <person name="Kiss E."/>
            <person name="Kuo A."/>
            <person name="Drula E."/>
            <person name="Kohler A."/>
            <person name="Sanchez-Garcia M."/>
            <person name="Morin E."/>
            <person name="Andreopoulos B."/>
            <person name="Barry K.W."/>
            <person name="Bonito G."/>
            <person name="Buee M."/>
            <person name="Carver A."/>
            <person name="Chen C."/>
            <person name="Cichocki N."/>
            <person name="Clum A."/>
            <person name="Culley D."/>
            <person name="Crous P.W."/>
            <person name="Fauchery L."/>
            <person name="Girlanda M."/>
            <person name="Hayes R.D."/>
            <person name="Keri Z."/>
            <person name="LaButti K."/>
            <person name="Lipzen A."/>
            <person name="Lombard V."/>
            <person name="Magnuson J."/>
            <person name="Maillard F."/>
            <person name="Murat C."/>
            <person name="Nolan M."/>
            <person name="Ohm R.A."/>
            <person name="Pangilinan J."/>
            <person name="Pereira M.F."/>
            <person name="Perotto S."/>
            <person name="Peter M."/>
            <person name="Pfister S."/>
            <person name="Riley R."/>
            <person name="Sitrit Y."/>
            <person name="Stielow J.B."/>
            <person name="Szollosi G."/>
            <person name="Zifcakova L."/>
            <person name="Stursova M."/>
            <person name="Spatafora J.W."/>
            <person name="Tedersoo L."/>
            <person name="Vaario L.M."/>
            <person name="Yamada A."/>
            <person name="Yan M."/>
            <person name="Wang P."/>
            <person name="Xu J."/>
            <person name="Bruns T."/>
            <person name="Baldrian P."/>
            <person name="Vilgalys R."/>
            <person name="Dunand C."/>
            <person name="Henrissat B."/>
            <person name="Grigoriev I.V."/>
            <person name="Hibbett D."/>
            <person name="Nagy L.G."/>
            <person name="Martin F.M."/>
        </authorList>
    </citation>
    <scope>NUCLEOTIDE SEQUENCE</scope>
    <source>
        <strain evidence="2">Prilba</strain>
    </source>
</reference>
<accession>A0A9P5N4E8</accession>
<dbReference type="Proteomes" id="UP000759537">
    <property type="component" value="Unassembled WGS sequence"/>
</dbReference>
<keyword evidence="3" id="KW-1185">Reference proteome</keyword>
<reference evidence="2" key="1">
    <citation type="submission" date="2019-10" db="EMBL/GenBank/DDBJ databases">
        <authorList>
            <consortium name="DOE Joint Genome Institute"/>
            <person name="Kuo A."/>
            <person name="Miyauchi S."/>
            <person name="Kiss E."/>
            <person name="Drula E."/>
            <person name="Kohler A."/>
            <person name="Sanchez-Garcia M."/>
            <person name="Andreopoulos B."/>
            <person name="Barry K.W."/>
            <person name="Bonito G."/>
            <person name="Buee M."/>
            <person name="Carver A."/>
            <person name="Chen C."/>
            <person name="Cichocki N."/>
            <person name="Clum A."/>
            <person name="Culley D."/>
            <person name="Crous P.W."/>
            <person name="Fauchery L."/>
            <person name="Girlanda M."/>
            <person name="Hayes R."/>
            <person name="Keri Z."/>
            <person name="LaButti K."/>
            <person name="Lipzen A."/>
            <person name="Lombard V."/>
            <person name="Magnuson J."/>
            <person name="Maillard F."/>
            <person name="Morin E."/>
            <person name="Murat C."/>
            <person name="Nolan M."/>
            <person name="Ohm R."/>
            <person name="Pangilinan J."/>
            <person name="Pereira M."/>
            <person name="Perotto S."/>
            <person name="Peter M."/>
            <person name="Riley R."/>
            <person name="Sitrit Y."/>
            <person name="Stielow B."/>
            <person name="Szollosi G."/>
            <person name="Zifcakova L."/>
            <person name="Stursova M."/>
            <person name="Spatafora J.W."/>
            <person name="Tedersoo L."/>
            <person name="Vaario L.-M."/>
            <person name="Yamada A."/>
            <person name="Yan M."/>
            <person name="Wang P."/>
            <person name="Xu J."/>
            <person name="Bruns T."/>
            <person name="Baldrian P."/>
            <person name="Vilgalys R."/>
            <person name="Henrissat B."/>
            <person name="Grigoriev I.V."/>
            <person name="Hibbett D."/>
            <person name="Nagy L.G."/>
            <person name="Martin F.M."/>
        </authorList>
    </citation>
    <scope>NUCLEOTIDE SEQUENCE</scope>
    <source>
        <strain evidence="2">Prilba</strain>
    </source>
</reference>
<dbReference type="PRINTS" id="PR01217">
    <property type="entry name" value="PRICHEXTENSN"/>
</dbReference>
<sequence>MIQEAENMDKGLKAVLQRTQAHMTPGGVPFAPPQPPSAITDALVSPPVHPTAPPAPEAVSRPPHPPPLQPAHRKKPSRSQATPTLPPIPFVTPQAASPGITAPSPQTPKSPKGKPKPKPPTRHKGSKSANGPGVETPTAVHTVTPTPTSSTPVDAKGGRKRVRDDGNDAPTPGASSAPSPKRVKTKLGGPPNEET</sequence>
<evidence type="ECO:0000256" key="1">
    <source>
        <dbReference type="SAM" id="MobiDB-lite"/>
    </source>
</evidence>
<gene>
    <name evidence="2" type="ORF">DFH94DRAFT_708361</name>
</gene>
<comment type="caution">
    <text evidence="2">The sequence shown here is derived from an EMBL/GenBank/DDBJ whole genome shotgun (WGS) entry which is preliminary data.</text>
</comment>
<dbReference type="EMBL" id="WHVB01000002">
    <property type="protein sequence ID" value="KAF8485830.1"/>
    <property type="molecule type" value="Genomic_DNA"/>
</dbReference>
<protein>
    <submittedName>
        <fullName evidence="2">Uncharacterized protein</fullName>
    </submittedName>
</protein>
<proteinExistence type="predicted"/>
<feature type="region of interest" description="Disordered" evidence="1">
    <location>
        <begin position="1"/>
        <end position="195"/>
    </location>
</feature>
<evidence type="ECO:0000313" key="2">
    <source>
        <dbReference type="EMBL" id="KAF8485830.1"/>
    </source>
</evidence>
<name>A0A9P5N4E8_9AGAM</name>